<accession>A0ABY5HZ43</accession>
<evidence type="ECO:0000313" key="2">
    <source>
        <dbReference type="Proteomes" id="UP001059401"/>
    </source>
</evidence>
<keyword evidence="2" id="KW-1185">Reference proteome</keyword>
<protein>
    <submittedName>
        <fullName evidence="1">Uncharacterized protein</fullName>
    </submittedName>
</protein>
<reference evidence="1" key="1">
    <citation type="submission" date="2019-04" db="EMBL/GenBank/DDBJ databases">
        <title>Whole genome sequencing of oral phylogroup 2 treponemes.</title>
        <authorList>
            <person name="Chan Y."/>
            <person name="Zeng H.H."/>
            <person name="Yu X.L."/>
            <person name="Leung W.K."/>
            <person name="Watt R.M."/>
        </authorList>
    </citation>
    <scope>NUCLEOTIDE SEQUENCE</scope>
    <source>
        <strain evidence="1">OMZ 847</strain>
    </source>
</reference>
<organism evidence="1 2">
    <name type="scientific">Treponema putidum</name>
    <dbReference type="NCBI Taxonomy" id="221027"/>
    <lineage>
        <taxon>Bacteria</taxon>
        <taxon>Pseudomonadati</taxon>
        <taxon>Spirochaetota</taxon>
        <taxon>Spirochaetia</taxon>
        <taxon>Spirochaetales</taxon>
        <taxon>Treponemataceae</taxon>
        <taxon>Treponema</taxon>
    </lineage>
</organism>
<gene>
    <name evidence="1" type="ORF">E4N76_13160</name>
</gene>
<proteinExistence type="predicted"/>
<sequence length="64" mass="7153">MQTNIDLSKKIAIEFDLEEAFQILLAMTDVMSTTDCQGLQANTIGFYMIAIDNIIKTIQKQVIG</sequence>
<dbReference type="RefSeq" id="WP_255805409.1">
    <property type="nucleotide sequence ID" value="NZ_CP038802.1"/>
</dbReference>
<dbReference type="EMBL" id="CP038802">
    <property type="protein sequence ID" value="UTY29804.1"/>
    <property type="molecule type" value="Genomic_DNA"/>
</dbReference>
<dbReference type="Proteomes" id="UP001059401">
    <property type="component" value="Chromosome"/>
</dbReference>
<evidence type="ECO:0000313" key="1">
    <source>
        <dbReference type="EMBL" id="UTY29804.1"/>
    </source>
</evidence>
<name>A0ABY5HZ43_9SPIR</name>